<accession>E1JT51</accession>
<reference evidence="1 2" key="1">
    <citation type="submission" date="2010-08" db="EMBL/GenBank/DDBJ databases">
        <title>The draft genome of Desulfovibrio fructosovorans JJ.</title>
        <authorList>
            <consortium name="US DOE Joint Genome Institute (JGI-PGF)"/>
            <person name="Lucas S."/>
            <person name="Copeland A."/>
            <person name="Lapidus A."/>
            <person name="Cheng J.-F."/>
            <person name="Bruce D."/>
            <person name="Goodwin L."/>
            <person name="Pitluck S."/>
            <person name="Land M.L."/>
            <person name="Hauser L."/>
            <person name="Chang Y.-J."/>
            <person name="Jeffries C."/>
            <person name="Wall J.D."/>
            <person name="Stahl D.A."/>
            <person name="Arkin A.P."/>
            <person name="Dehal P."/>
            <person name="Stolyar S.M."/>
            <person name="Hazen T.C."/>
            <person name="Woyke T.J."/>
        </authorList>
    </citation>
    <scope>NUCLEOTIDE SEQUENCE [LARGE SCALE GENOMIC DNA]</scope>
    <source>
        <strain evidence="1 2">JJ</strain>
    </source>
</reference>
<name>E1JT51_SOLFR</name>
<dbReference type="AlphaFoldDB" id="E1JT51"/>
<dbReference type="Proteomes" id="UP000006250">
    <property type="component" value="Unassembled WGS sequence"/>
</dbReference>
<dbReference type="STRING" id="596151.DesfrDRAFT_0800"/>
<protein>
    <submittedName>
        <fullName evidence="1">Uncharacterized protein</fullName>
    </submittedName>
</protein>
<comment type="caution">
    <text evidence="1">The sequence shown here is derived from an EMBL/GenBank/DDBJ whole genome shotgun (WGS) entry which is preliminary data.</text>
</comment>
<evidence type="ECO:0000313" key="1">
    <source>
        <dbReference type="EMBL" id="EFL52311.1"/>
    </source>
</evidence>
<proteinExistence type="predicted"/>
<gene>
    <name evidence="1" type="ORF">DesfrDRAFT_0800</name>
</gene>
<dbReference type="EMBL" id="AECZ01000004">
    <property type="protein sequence ID" value="EFL52311.1"/>
    <property type="molecule type" value="Genomic_DNA"/>
</dbReference>
<dbReference type="RefSeq" id="WP_005991330.1">
    <property type="nucleotide sequence ID" value="NZ_AECZ01000004.1"/>
</dbReference>
<sequence length="76" mass="8992">MSIKMCPYSKELFDTDDNISEYVCDDVYLNIFLKFEEEEGVGIEYFASHPNEYKRKLKKKKDDELLEILRSCGLDV</sequence>
<organism evidence="1 2">
    <name type="scientific">Solidesulfovibrio fructosivorans JJ]</name>
    <dbReference type="NCBI Taxonomy" id="596151"/>
    <lineage>
        <taxon>Bacteria</taxon>
        <taxon>Pseudomonadati</taxon>
        <taxon>Thermodesulfobacteriota</taxon>
        <taxon>Desulfovibrionia</taxon>
        <taxon>Desulfovibrionales</taxon>
        <taxon>Desulfovibrionaceae</taxon>
        <taxon>Solidesulfovibrio</taxon>
    </lineage>
</organism>
<keyword evidence="2" id="KW-1185">Reference proteome</keyword>
<evidence type="ECO:0000313" key="2">
    <source>
        <dbReference type="Proteomes" id="UP000006250"/>
    </source>
</evidence>